<feature type="compositionally biased region" description="Basic and acidic residues" evidence="1">
    <location>
        <begin position="1"/>
        <end position="10"/>
    </location>
</feature>
<evidence type="ECO:0000313" key="3">
    <source>
        <dbReference type="EMBL" id="OIR03064.1"/>
    </source>
</evidence>
<dbReference type="EMBL" id="MLJW01000069">
    <property type="protein sequence ID" value="OIR03064.1"/>
    <property type="molecule type" value="Genomic_DNA"/>
</dbReference>
<feature type="region of interest" description="Disordered" evidence="1">
    <location>
        <begin position="54"/>
        <end position="77"/>
    </location>
</feature>
<proteinExistence type="predicted"/>
<evidence type="ECO:0000256" key="1">
    <source>
        <dbReference type="SAM" id="MobiDB-lite"/>
    </source>
</evidence>
<reference evidence="3" key="1">
    <citation type="submission" date="2016-10" db="EMBL/GenBank/DDBJ databases">
        <title>Sequence of Gallionella enrichment culture.</title>
        <authorList>
            <person name="Poehlein A."/>
            <person name="Muehling M."/>
            <person name="Daniel R."/>
        </authorList>
    </citation>
    <scope>NUCLEOTIDE SEQUENCE</scope>
</reference>
<feature type="region of interest" description="Disordered" evidence="1">
    <location>
        <begin position="174"/>
        <end position="212"/>
    </location>
</feature>
<keyword evidence="2" id="KW-0472">Membrane</keyword>
<keyword evidence="2" id="KW-0812">Transmembrane</keyword>
<organism evidence="3">
    <name type="scientific">mine drainage metagenome</name>
    <dbReference type="NCBI Taxonomy" id="410659"/>
    <lineage>
        <taxon>unclassified sequences</taxon>
        <taxon>metagenomes</taxon>
        <taxon>ecological metagenomes</taxon>
    </lineage>
</organism>
<feature type="region of interest" description="Disordered" evidence="1">
    <location>
        <begin position="1"/>
        <end position="26"/>
    </location>
</feature>
<evidence type="ECO:0000256" key="2">
    <source>
        <dbReference type="SAM" id="Phobius"/>
    </source>
</evidence>
<feature type="transmembrane region" description="Helical" evidence="2">
    <location>
        <begin position="90"/>
        <end position="112"/>
    </location>
</feature>
<name>A0A1J5SG94_9ZZZZ</name>
<feature type="compositionally biased region" description="Basic and acidic residues" evidence="1">
    <location>
        <begin position="176"/>
        <end position="192"/>
    </location>
</feature>
<dbReference type="AlphaFoldDB" id="A0A1J5SG94"/>
<sequence length="236" mass="26059">MKPETARPEDPPGAAESSGKRPHGRLRRSVQARFIALLTAAIARLERLKRRAGGAEEEEYDARPHHPKATPLPQEPVEALPPRRHRLRNFLLVLGILVLTGLLGTGISYRVFSKMIRDQAAKIESQQQDITSYQLEEQQQADKIAGIMRMLDAERGRRQDAEKRLAELAAKAVEAAPKDKASAAEPAKERRSGTAKAIRSPRDATFKPTTAAKATSCTLVDGDVEALKRCLKGFDR</sequence>
<comment type="caution">
    <text evidence="3">The sequence shown here is derived from an EMBL/GenBank/DDBJ whole genome shotgun (WGS) entry which is preliminary data.</text>
</comment>
<gene>
    <name evidence="3" type="ORF">GALL_148420</name>
</gene>
<keyword evidence="2" id="KW-1133">Transmembrane helix</keyword>
<accession>A0A1J5SG94</accession>
<protein>
    <submittedName>
        <fullName evidence="3">Uncharacterized protein</fullName>
    </submittedName>
</protein>